<proteinExistence type="predicted"/>
<dbReference type="EMBL" id="OOIL02005667">
    <property type="protein sequence ID" value="VFQ95766.1"/>
    <property type="molecule type" value="Genomic_DNA"/>
</dbReference>
<feature type="compositionally biased region" description="Basic and acidic residues" evidence="1">
    <location>
        <begin position="1"/>
        <end position="16"/>
    </location>
</feature>
<evidence type="ECO:0000313" key="3">
    <source>
        <dbReference type="Proteomes" id="UP000595140"/>
    </source>
</evidence>
<evidence type="ECO:0000313" key="2">
    <source>
        <dbReference type="EMBL" id="VFQ95766.1"/>
    </source>
</evidence>
<protein>
    <submittedName>
        <fullName evidence="2">Uncharacterized protein</fullName>
    </submittedName>
</protein>
<name>A0A484N5I2_9ASTE</name>
<dbReference type="Proteomes" id="UP000595140">
    <property type="component" value="Unassembled WGS sequence"/>
</dbReference>
<keyword evidence="3" id="KW-1185">Reference proteome</keyword>
<feature type="region of interest" description="Disordered" evidence="1">
    <location>
        <begin position="1"/>
        <end position="21"/>
    </location>
</feature>
<evidence type="ECO:0000256" key="1">
    <source>
        <dbReference type="SAM" id="MobiDB-lite"/>
    </source>
</evidence>
<dbReference type="AlphaFoldDB" id="A0A484N5I2"/>
<gene>
    <name evidence="2" type="ORF">CCAM_LOCUS37542</name>
</gene>
<accession>A0A484N5I2</accession>
<sequence length="74" mass="8379">MQILSEHRLSKERRGEGNATKNKVYAASTHHFSLLKVLNGPKICKNMTKAKSFSIDELKIRFKEMQISSLKSGS</sequence>
<reference evidence="2 3" key="1">
    <citation type="submission" date="2018-04" db="EMBL/GenBank/DDBJ databases">
        <authorList>
            <person name="Vogel A."/>
        </authorList>
    </citation>
    <scope>NUCLEOTIDE SEQUENCE [LARGE SCALE GENOMIC DNA]</scope>
</reference>
<organism evidence="2 3">
    <name type="scientific">Cuscuta campestris</name>
    <dbReference type="NCBI Taxonomy" id="132261"/>
    <lineage>
        <taxon>Eukaryota</taxon>
        <taxon>Viridiplantae</taxon>
        <taxon>Streptophyta</taxon>
        <taxon>Embryophyta</taxon>
        <taxon>Tracheophyta</taxon>
        <taxon>Spermatophyta</taxon>
        <taxon>Magnoliopsida</taxon>
        <taxon>eudicotyledons</taxon>
        <taxon>Gunneridae</taxon>
        <taxon>Pentapetalae</taxon>
        <taxon>asterids</taxon>
        <taxon>lamiids</taxon>
        <taxon>Solanales</taxon>
        <taxon>Convolvulaceae</taxon>
        <taxon>Cuscuteae</taxon>
        <taxon>Cuscuta</taxon>
        <taxon>Cuscuta subgen. Grammica</taxon>
        <taxon>Cuscuta sect. Cleistogrammica</taxon>
    </lineage>
</organism>